<dbReference type="PANTHER" id="PTHR30349">
    <property type="entry name" value="PHAGE INTEGRASE-RELATED"/>
    <property type="match status" value="1"/>
</dbReference>
<proteinExistence type="predicted"/>
<dbReference type="InterPro" id="IPR013762">
    <property type="entry name" value="Integrase-like_cat_sf"/>
</dbReference>
<dbReference type="Pfam" id="PF00589">
    <property type="entry name" value="Phage_integrase"/>
    <property type="match status" value="1"/>
</dbReference>
<protein>
    <recommendedName>
        <fullName evidence="3">Tyr recombinase domain-containing protein</fullName>
    </recommendedName>
</protein>
<organism evidence="4 5">
    <name type="scientific">Halorubrum salipaludis</name>
    <dbReference type="NCBI Taxonomy" id="2032630"/>
    <lineage>
        <taxon>Archaea</taxon>
        <taxon>Methanobacteriati</taxon>
        <taxon>Methanobacteriota</taxon>
        <taxon>Stenosarchaea group</taxon>
        <taxon>Halobacteria</taxon>
        <taxon>Halobacteriales</taxon>
        <taxon>Haloferacaceae</taxon>
        <taxon>Halorubrum</taxon>
    </lineage>
</organism>
<evidence type="ECO:0000313" key="4">
    <source>
        <dbReference type="EMBL" id="PAU80848.1"/>
    </source>
</evidence>
<dbReference type="Gene3D" id="1.10.443.10">
    <property type="entry name" value="Intergrase catalytic core"/>
    <property type="match status" value="1"/>
</dbReference>
<gene>
    <name evidence="4" type="ORF">CK500_15090</name>
</gene>
<dbReference type="GO" id="GO:0015074">
    <property type="term" value="P:DNA integration"/>
    <property type="evidence" value="ECO:0007669"/>
    <property type="project" value="InterPro"/>
</dbReference>
<dbReference type="PANTHER" id="PTHR30349:SF92">
    <property type="entry name" value="SITE-SPECIFIC RECOMBINASE"/>
    <property type="match status" value="1"/>
</dbReference>
<dbReference type="Proteomes" id="UP000218083">
    <property type="component" value="Unassembled WGS sequence"/>
</dbReference>
<accession>A0A2A2F7D4</accession>
<comment type="caution">
    <text evidence="4">The sequence shown here is derived from an EMBL/GenBank/DDBJ whole genome shotgun (WGS) entry which is preliminary data.</text>
</comment>
<evidence type="ECO:0000256" key="2">
    <source>
        <dbReference type="SAM" id="MobiDB-lite"/>
    </source>
</evidence>
<dbReference type="EMBL" id="NSKC01000011">
    <property type="protein sequence ID" value="PAU80848.1"/>
    <property type="molecule type" value="Genomic_DNA"/>
</dbReference>
<dbReference type="SUPFAM" id="SSF56349">
    <property type="entry name" value="DNA breaking-rejoining enzymes"/>
    <property type="match status" value="1"/>
</dbReference>
<dbReference type="InterPro" id="IPR050090">
    <property type="entry name" value="Tyrosine_recombinase_XerCD"/>
</dbReference>
<keyword evidence="1" id="KW-0233">DNA recombination</keyword>
<reference evidence="4 5" key="1">
    <citation type="submission" date="2017-08" db="EMBL/GenBank/DDBJ databases">
        <title>The strain WRN001 was isolated from Binhai saline alkaline soil, Tianjin, China.</title>
        <authorList>
            <person name="Liu D."/>
            <person name="Zhang G."/>
        </authorList>
    </citation>
    <scope>NUCLEOTIDE SEQUENCE [LARGE SCALE GENOMIC DNA]</scope>
    <source>
        <strain evidence="4 5">WN019</strain>
    </source>
</reference>
<evidence type="ECO:0000256" key="1">
    <source>
        <dbReference type="ARBA" id="ARBA00023172"/>
    </source>
</evidence>
<dbReference type="PROSITE" id="PS51898">
    <property type="entry name" value="TYR_RECOMBINASE"/>
    <property type="match status" value="1"/>
</dbReference>
<evidence type="ECO:0000259" key="3">
    <source>
        <dbReference type="PROSITE" id="PS51898"/>
    </source>
</evidence>
<dbReference type="InterPro" id="IPR002104">
    <property type="entry name" value="Integrase_catalytic"/>
</dbReference>
<feature type="domain" description="Tyr recombinase" evidence="3">
    <location>
        <begin position="182"/>
        <end position="406"/>
    </location>
</feature>
<evidence type="ECO:0000313" key="5">
    <source>
        <dbReference type="Proteomes" id="UP000218083"/>
    </source>
</evidence>
<dbReference type="GO" id="GO:0006310">
    <property type="term" value="P:DNA recombination"/>
    <property type="evidence" value="ECO:0007669"/>
    <property type="project" value="UniProtKB-KW"/>
</dbReference>
<dbReference type="InterPro" id="IPR011010">
    <property type="entry name" value="DNA_brk_join_enz"/>
</dbReference>
<feature type="compositionally biased region" description="Polar residues" evidence="2">
    <location>
        <begin position="7"/>
        <end position="19"/>
    </location>
</feature>
<dbReference type="AlphaFoldDB" id="A0A2A2F7D4"/>
<feature type="region of interest" description="Disordered" evidence="2">
    <location>
        <begin position="1"/>
        <end position="28"/>
    </location>
</feature>
<dbReference type="GO" id="GO:0003677">
    <property type="term" value="F:DNA binding"/>
    <property type="evidence" value="ECO:0007669"/>
    <property type="project" value="InterPro"/>
</dbReference>
<keyword evidence="5" id="KW-1185">Reference proteome</keyword>
<sequence length="413" mass="47662">MTRPSKKTGSTSESMSNPDYGTVRHGNDPTRPPLDWFVYTRHNHSADSTQRNVKWHIGLFKRWLNDEFDWIIYEDDDKHTIEEKHDKYGSEVLRHESGIDWNTGGDKQPENLSIDDARDYFHSMAANPNYGGATERGNVKTIKQFYDFCLKRGHSLFTESGNPIELAIDEGADKIIGSGSSRNPKIIAVDEMANYIQAFQHPLWEAITALMAKTTIRRGVITNADLQDIYLDHPACNWEVHKALRHKDRPFLYVPSTPEEGALWEERGRVPTASNKTSVNRTIPLDEEMVDLLLRWLAVHSGTLESDTPLFTTVSHNWGQRIHPQTVAQNIRRHSKELGYWYEAYDDDNINPHYFRHWATSTIDERLEAASTGEHATTTKLLRGDEENTMDNYTHWSDDRVERFLDVSPQFYD</sequence>
<name>A0A2A2F7D4_9EURY</name>